<protein>
    <submittedName>
        <fullName evidence="1">Uncharacterized protein</fullName>
    </submittedName>
</protein>
<dbReference type="EMBL" id="CM037160">
    <property type="protein sequence ID" value="KAH7840129.1"/>
    <property type="molecule type" value="Genomic_DNA"/>
</dbReference>
<comment type="caution">
    <text evidence="1">The sequence shown here is derived from an EMBL/GenBank/DDBJ whole genome shotgun (WGS) entry which is preliminary data.</text>
</comment>
<accession>A0ACB7XH47</accession>
<dbReference type="Proteomes" id="UP000828048">
    <property type="component" value="Chromosome 10"/>
</dbReference>
<reference evidence="1 2" key="1">
    <citation type="journal article" date="2021" name="Hortic Res">
        <title>High-quality reference genome and annotation aids understanding of berry development for evergreen blueberry (Vaccinium darrowii).</title>
        <authorList>
            <person name="Yu J."/>
            <person name="Hulse-Kemp A.M."/>
            <person name="Babiker E."/>
            <person name="Staton M."/>
        </authorList>
    </citation>
    <scope>NUCLEOTIDE SEQUENCE [LARGE SCALE GENOMIC DNA]</scope>
    <source>
        <strain evidence="2">cv. NJ 8807/NJ 8810</strain>
        <tissue evidence="1">Young leaf</tissue>
    </source>
</reference>
<evidence type="ECO:0000313" key="2">
    <source>
        <dbReference type="Proteomes" id="UP000828048"/>
    </source>
</evidence>
<organism evidence="1 2">
    <name type="scientific">Vaccinium darrowii</name>
    <dbReference type="NCBI Taxonomy" id="229202"/>
    <lineage>
        <taxon>Eukaryota</taxon>
        <taxon>Viridiplantae</taxon>
        <taxon>Streptophyta</taxon>
        <taxon>Embryophyta</taxon>
        <taxon>Tracheophyta</taxon>
        <taxon>Spermatophyta</taxon>
        <taxon>Magnoliopsida</taxon>
        <taxon>eudicotyledons</taxon>
        <taxon>Gunneridae</taxon>
        <taxon>Pentapetalae</taxon>
        <taxon>asterids</taxon>
        <taxon>Ericales</taxon>
        <taxon>Ericaceae</taxon>
        <taxon>Vaccinioideae</taxon>
        <taxon>Vaccinieae</taxon>
        <taxon>Vaccinium</taxon>
    </lineage>
</organism>
<gene>
    <name evidence="1" type="ORF">Vadar_013014</name>
</gene>
<name>A0ACB7XH47_9ERIC</name>
<proteinExistence type="predicted"/>
<evidence type="ECO:0000313" key="1">
    <source>
        <dbReference type="EMBL" id="KAH7840129.1"/>
    </source>
</evidence>
<sequence>MRTLRGNTNGPTTNGLPEPNHCIRDEQKEVRNGIVTNGHGLSEEDESRINEDTEDPKFGPKELVWPQAVHQRPQQQHQGPQGPVVCWERFLPVRSLKFLLVENDDSTRHVVSALLRNCSYEVTAVANGLEAWRILEDPTNHIDLVLTEVVLPFLSGIGLLGKIMSHKTYMNIPVIMMSSNDSMGIVFKCLSKGAVDFLVKPIRKNELKNLWQHVWRKCHSSSGSGSGSESGIQTKKSSKSKSVEVSDNNTGSNDGDDNTSFGLNGRDGNGSDNGSGTQSSWTKRAVDVDSPQTMSPWDQLEDPPDSTCAQVIHSRSEAFGNHWVSTTAMKECRGKDDELDNLAMGKDLEIGVPKNPDLQLEGRSKKVLTTLAGAKKGKNTKLESNRDGDKLERDKMELDSGTPNGEFTKEVADLNEALTQSTNPQMESVATEVPNDIAKKNIKDKTTYDTKDIYSLELSLKRLRDAGETGSNAQDRNALRHSAFSRYTTTTANQAPTGNVGSCSPIDNSSEAAKTESMQNLHSNSDGGRNRRSNGSSNNNDMGSTTNNAFTKPAAFNDQPMSKSGVNVHTSSAFQPIPNGHVQVQHHHHHYHHHHHHVHNMKQEQKQQPNHDDLSSRTMVKADQHGPSNLLSTPIEGNAANYSLNGSASGSKNGSNEQNGNSAAVINEGTNMESDNAVDGKCRGGGGNGSRSGVDQNQVTPREAALNKFRQKRKDRCFEKKVRYHSRKKLAEQRPRVRGYLTWERHSTLGIHCDSLAVSNFGKAEAENELNPV</sequence>
<keyword evidence="2" id="KW-1185">Reference proteome</keyword>